<dbReference type="EMBL" id="JBHUEM010000020">
    <property type="protein sequence ID" value="MFD1737372.1"/>
    <property type="molecule type" value="Genomic_DNA"/>
</dbReference>
<dbReference type="RefSeq" id="WP_377928586.1">
    <property type="nucleotide sequence ID" value="NZ_JBHUEM010000020.1"/>
</dbReference>
<evidence type="ECO:0000313" key="2">
    <source>
        <dbReference type="Proteomes" id="UP001597214"/>
    </source>
</evidence>
<proteinExistence type="predicted"/>
<evidence type="ECO:0000313" key="1">
    <source>
        <dbReference type="EMBL" id="MFD1737372.1"/>
    </source>
</evidence>
<name>A0ABW4LQN5_9BACI</name>
<comment type="caution">
    <text evidence="1">The sequence shown here is derived from an EMBL/GenBank/DDBJ whole genome shotgun (WGS) entry which is preliminary data.</text>
</comment>
<dbReference type="Proteomes" id="UP001597214">
    <property type="component" value="Unassembled WGS sequence"/>
</dbReference>
<keyword evidence="2" id="KW-1185">Reference proteome</keyword>
<gene>
    <name evidence="1" type="ORF">ACFSCX_12480</name>
</gene>
<protein>
    <submittedName>
        <fullName evidence="1">Uncharacterized protein</fullName>
    </submittedName>
</protein>
<sequence length="48" mass="5683">MYVIFILRPIDPTRTVVSFQLVNEEMIIDFQLVKLEDGSWRAGWVPMQ</sequence>
<organism evidence="1 2">
    <name type="scientific">Bacillus salitolerans</name>
    <dbReference type="NCBI Taxonomy" id="1437434"/>
    <lineage>
        <taxon>Bacteria</taxon>
        <taxon>Bacillati</taxon>
        <taxon>Bacillota</taxon>
        <taxon>Bacilli</taxon>
        <taxon>Bacillales</taxon>
        <taxon>Bacillaceae</taxon>
        <taxon>Bacillus</taxon>
    </lineage>
</organism>
<reference evidence="2" key="1">
    <citation type="journal article" date="2019" name="Int. J. Syst. Evol. Microbiol.">
        <title>The Global Catalogue of Microorganisms (GCM) 10K type strain sequencing project: providing services to taxonomists for standard genome sequencing and annotation.</title>
        <authorList>
            <consortium name="The Broad Institute Genomics Platform"/>
            <consortium name="The Broad Institute Genome Sequencing Center for Infectious Disease"/>
            <person name="Wu L."/>
            <person name="Ma J."/>
        </authorList>
    </citation>
    <scope>NUCLEOTIDE SEQUENCE [LARGE SCALE GENOMIC DNA]</scope>
    <source>
        <strain evidence="2">CCUG 49339</strain>
    </source>
</reference>
<accession>A0ABW4LQN5</accession>